<comment type="caution">
    <text evidence="1">The sequence shown here is derived from an EMBL/GenBank/DDBJ whole genome shotgun (WGS) entry which is preliminary data.</text>
</comment>
<proteinExistence type="predicted"/>
<accession>A0ACC0I8A7</accession>
<organism evidence="1 2">
    <name type="scientific">Camellia lanceoleosa</name>
    <dbReference type="NCBI Taxonomy" id="1840588"/>
    <lineage>
        <taxon>Eukaryota</taxon>
        <taxon>Viridiplantae</taxon>
        <taxon>Streptophyta</taxon>
        <taxon>Embryophyta</taxon>
        <taxon>Tracheophyta</taxon>
        <taxon>Spermatophyta</taxon>
        <taxon>Magnoliopsida</taxon>
        <taxon>eudicotyledons</taxon>
        <taxon>Gunneridae</taxon>
        <taxon>Pentapetalae</taxon>
        <taxon>asterids</taxon>
        <taxon>Ericales</taxon>
        <taxon>Theaceae</taxon>
        <taxon>Camellia</taxon>
    </lineage>
</organism>
<evidence type="ECO:0000313" key="2">
    <source>
        <dbReference type="Proteomes" id="UP001060215"/>
    </source>
</evidence>
<protein>
    <submittedName>
        <fullName evidence="1">Uncharacterized protein</fullName>
    </submittedName>
</protein>
<evidence type="ECO:0000313" key="1">
    <source>
        <dbReference type="EMBL" id="KAI8021379.1"/>
    </source>
</evidence>
<dbReference type="Proteomes" id="UP001060215">
    <property type="component" value="Chromosome 6"/>
</dbReference>
<name>A0ACC0I8A7_9ERIC</name>
<gene>
    <name evidence="1" type="ORF">LOK49_LG03G01579</name>
</gene>
<reference evidence="1 2" key="1">
    <citation type="journal article" date="2022" name="Plant J.">
        <title>Chromosome-level genome of Camellia lanceoleosa provides a valuable resource for understanding genome evolution and self-incompatibility.</title>
        <authorList>
            <person name="Gong W."/>
            <person name="Xiao S."/>
            <person name="Wang L."/>
            <person name="Liao Z."/>
            <person name="Chang Y."/>
            <person name="Mo W."/>
            <person name="Hu G."/>
            <person name="Li W."/>
            <person name="Zhao G."/>
            <person name="Zhu H."/>
            <person name="Hu X."/>
            <person name="Ji K."/>
            <person name="Xiang X."/>
            <person name="Song Q."/>
            <person name="Yuan D."/>
            <person name="Jin S."/>
            <person name="Zhang L."/>
        </authorList>
    </citation>
    <scope>NUCLEOTIDE SEQUENCE [LARGE SCALE GENOMIC DNA]</scope>
    <source>
        <strain evidence="1">SQ_2022a</strain>
    </source>
</reference>
<sequence length="124" mass="13440">MSREMICGKNQHKSIDNNNGSRRSKAIWVPRFLIEFMSSGAKVFRFSHRRGLRGFGGGVPGGGRRNGFGMIGGSGWVVGVRVRVCRTLLLGGGVVGVHWIGVVAARASVPIWRGGFLEEKTVTE</sequence>
<keyword evidence="2" id="KW-1185">Reference proteome</keyword>
<dbReference type="EMBL" id="CM045763">
    <property type="protein sequence ID" value="KAI8021379.1"/>
    <property type="molecule type" value="Genomic_DNA"/>
</dbReference>